<name>A0A1Y0EJT1_9BURK</name>
<organism evidence="2 3">
    <name type="scientific">Comamonas serinivorans</name>
    <dbReference type="NCBI Taxonomy" id="1082851"/>
    <lineage>
        <taxon>Bacteria</taxon>
        <taxon>Pseudomonadati</taxon>
        <taxon>Pseudomonadota</taxon>
        <taxon>Betaproteobacteria</taxon>
        <taxon>Burkholderiales</taxon>
        <taxon>Comamonadaceae</taxon>
        <taxon>Comamonas</taxon>
    </lineage>
</organism>
<dbReference type="AlphaFoldDB" id="A0A1Y0EJT1"/>
<reference evidence="2 3" key="1">
    <citation type="submission" date="2017-05" db="EMBL/GenBank/DDBJ databases">
        <authorList>
            <person name="Song R."/>
            <person name="Chenine A.L."/>
            <person name="Ruprecht R.M."/>
        </authorList>
    </citation>
    <scope>NUCLEOTIDE SEQUENCE [LARGE SCALE GENOMIC DNA]</scope>
    <source>
        <strain evidence="2 3">DSM 26136</strain>
    </source>
</reference>
<gene>
    <name evidence="2" type="ORF">CCO03_02595</name>
</gene>
<protein>
    <submittedName>
        <fullName evidence="2">Uncharacterized protein</fullName>
    </submittedName>
</protein>
<feature type="compositionally biased region" description="Basic and acidic residues" evidence="1">
    <location>
        <begin position="257"/>
        <end position="275"/>
    </location>
</feature>
<dbReference type="KEGG" id="cser:CCO03_02595"/>
<sequence>MLGVVCLGLWGCASPMVPGAPTVGRVSLGLPAGDWVDLGGGQEWLPAAGQGEPAIALQSRAVGLRGSQGEVQAVVLVLANVNNNAAQVTQWGQACAQEAGVRVDDAARGSPERVDCLRLKRRAEASDWLATREPNVDAWLKAHQIPLPYEATWVSHQFANKAGMYVATHVLADARLLEPQTRSSNEFLQAGWPAVKWSRELAQAVRTSTGMIDGRLNIPPFPLPQPEGPGGVPVEDGDIPDSTQAETTRPLPPLRQPAREAEPERAPRPVLQDRG</sequence>
<proteinExistence type="predicted"/>
<accession>A0A1Y0EJT1</accession>
<keyword evidence="3" id="KW-1185">Reference proteome</keyword>
<evidence type="ECO:0000313" key="3">
    <source>
        <dbReference type="Proteomes" id="UP000196138"/>
    </source>
</evidence>
<dbReference type="Proteomes" id="UP000196138">
    <property type="component" value="Chromosome"/>
</dbReference>
<evidence type="ECO:0000256" key="1">
    <source>
        <dbReference type="SAM" id="MobiDB-lite"/>
    </source>
</evidence>
<dbReference type="EMBL" id="CP021455">
    <property type="protein sequence ID" value="ARU03720.1"/>
    <property type="molecule type" value="Genomic_DNA"/>
</dbReference>
<feature type="region of interest" description="Disordered" evidence="1">
    <location>
        <begin position="212"/>
        <end position="275"/>
    </location>
</feature>
<evidence type="ECO:0000313" key="2">
    <source>
        <dbReference type="EMBL" id="ARU03720.1"/>
    </source>
</evidence>